<evidence type="ECO:0000256" key="2">
    <source>
        <dbReference type="ARBA" id="ARBA00012071"/>
    </source>
</evidence>
<dbReference type="GO" id="GO:0009245">
    <property type="term" value="P:lipid A biosynthetic process"/>
    <property type="evidence" value="ECO:0007669"/>
    <property type="project" value="UniProtKB-KW"/>
</dbReference>
<evidence type="ECO:0000313" key="11">
    <source>
        <dbReference type="Proteomes" id="UP000657918"/>
    </source>
</evidence>
<evidence type="ECO:0000256" key="5">
    <source>
        <dbReference type="ARBA" id="ARBA00022679"/>
    </source>
</evidence>
<keyword evidence="3" id="KW-0444">Lipid biosynthesis</keyword>
<protein>
    <recommendedName>
        <fullName evidence="2">tetraacyldisaccharide 4'-kinase</fullName>
        <ecNumber evidence="2">2.7.1.130</ecNumber>
    </recommendedName>
</protein>
<reference evidence="10 11" key="1">
    <citation type="submission" date="2020-10" db="EMBL/GenBank/DDBJ databases">
        <title>Plant Genome Project.</title>
        <authorList>
            <person name="Zhang R.-G."/>
        </authorList>
    </citation>
    <scope>NUCLEOTIDE SEQUENCE [LARGE SCALE GENOMIC DNA]</scope>
    <source>
        <strain evidence="10">FAFU-HL-1</strain>
        <tissue evidence="10">Leaf</tissue>
    </source>
</reference>
<evidence type="ECO:0000256" key="7">
    <source>
        <dbReference type="ARBA" id="ARBA00022777"/>
    </source>
</evidence>
<evidence type="ECO:0000313" key="10">
    <source>
        <dbReference type="EMBL" id="KAF9666940.1"/>
    </source>
</evidence>
<evidence type="ECO:0000256" key="8">
    <source>
        <dbReference type="ARBA" id="ARBA00022840"/>
    </source>
</evidence>
<dbReference type="PANTHER" id="PTHR42724:SF1">
    <property type="entry name" value="TETRAACYLDISACCHARIDE 4'-KINASE, MITOCHONDRIAL-RELATED"/>
    <property type="match status" value="1"/>
</dbReference>
<keyword evidence="4" id="KW-0441">Lipid A biosynthesis</keyword>
<dbReference type="GO" id="GO:0005524">
    <property type="term" value="F:ATP binding"/>
    <property type="evidence" value="ECO:0007669"/>
    <property type="project" value="UniProtKB-KW"/>
</dbReference>
<keyword evidence="6" id="KW-0547">Nucleotide-binding</keyword>
<dbReference type="OrthoDB" id="10266567at2759"/>
<dbReference type="Proteomes" id="UP000657918">
    <property type="component" value="Chromosome 16"/>
</dbReference>
<evidence type="ECO:0000256" key="3">
    <source>
        <dbReference type="ARBA" id="ARBA00022516"/>
    </source>
</evidence>
<dbReference type="GO" id="GO:0009029">
    <property type="term" value="F:lipid-A 4'-kinase activity"/>
    <property type="evidence" value="ECO:0007669"/>
    <property type="project" value="UniProtKB-EC"/>
</dbReference>
<proteinExistence type="inferred from homology"/>
<evidence type="ECO:0000256" key="1">
    <source>
        <dbReference type="ARBA" id="ARBA00004870"/>
    </source>
</evidence>
<keyword evidence="8" id="KW-0067">ATP-binding</keyword>
<dbReference type="HAMAP" id="MF_00409">
    <property type="entry name" value="LpxK"/>
    <property type="match status" value="1"/>
</dbReference>
<gene>
    <name evidence="10" type="ORF">SADUNF_Sadunf16G0280900</name>
</gene>
<evidence type="ECO:0000256" key="9">
    <source>
        <dbReference type="ARBA" id="ARBA00023098"/>
    </source>
</evidence>
<dbReference type="GO" id="GO:0016020">
    <property type="term" value="C:membrane"/>
    <property type="evidence" value="ECO:0007669"/>
    <property type="project" value="GOC"/>
</dbReference>
<keyword evidence="9" id="KW-0443">Lipid metabolism</keyword>
<dbReference type="NCBIfam" id="TIGR00682">
    <property type="entry name" value="lpxK"/>
    <property type="match status" value="1"/>
</dbReference>
<keyword evidence="7" id="KW-0418">Kinase</keyword>
<dbReference type="EC" id="2.7.1.130" evidence="2"/>
<keyword evidence="11" id="KW-1185">Reference proteome</keyword>
<keyword evidence="5" id="KW-0808">Transferase</keyword>
<name>A0A835JGU9_9ROSI</name>
<dbReference type="EMBL" id="JADGMS010000016">
    <property type="protein sequence ID" value="KAF9666940.1"/>
    <property type="molecule type" value="Genomic_DNA"/>
</dbReference>
<dbReference type="Pfam" id="PF02606">
    <property type="entry name" value="LpxK"/>
    <property type="match status" value="1"/>
</dbReference>
<dbReference type="PANTHER" id="PTHR42724">
    <property type="entry name" value="TETRAACYLDISACCHARIDE 4'-KINASE"/>
    <property type="match status" value="1"/>
</dbReference>
<comment type="pathway">
    <text evidence="1">Glycolipid biosynthesis; lipid IV(A) biosynthesis; lipid IV(A) from (3R)-3-hydroxytetradecanoyl-[acyl-carrier-protein] and UDP-N-acetyl-alpha-D-glucosamine: step 6/6.</text>
</comment>
<organism evidence="10 11">
    <name type="scientific">Salix dunnii</name>
    <dbReference type="NCBI Taxonomy" id="1413687"/>
    <lineage>
        <taxon>Eukaryota</taxon>
        <taxon>Viridiplantae</taxon>
        <taxon>Streptophyta</taxon>
        <taxon>Embryophyta</taxon>
        <taxon>Tracheophyta</taxon>
        <taxon>Spermatophyta</taxon>
        <taxon>Magnoliopsida</taxon>
        <taxon>eudicotyledons</taxon>
        <taxon>Gunneridae</taxon>
        <taxon>Pentapetalae</taxon>
        <taxon>rosids</taxon>
        <taxon>fabids</taxon>
        <taxon>Malpighiales</taxon>
        <taxon>Salicaceae</taxon>
        <taxon>Saliceae</taxon>
        <taxon>Salix</taxon>
    </lineage>
</organism>
<evidence type="ECO:0000256" key="4">
    <source>
        <dbReference type="ARBA" id="ARBA00022556"/>
    </source>
</evidence>
<dbReference type="UniPathway" id="UPA00359">
    <property type="reaction ID" value="UER00482"/>
</dbReference>
<accession>A0A835JGU9</accession>
<evidence type="ECO:0000256" key="6">
    <source>
        <dbReference type="ARBA" id="ARBA00022741"/>
    </source>
</evidence>
<dbReference type="AlphaFoldDB" id="A0A835JGU9"/>
<comment type="caution">
    <text evidence="10">The sequence shown here is derived from an EMBL/GenBank/DDBJ whole genome shotgun (WGS) entry which is preliminary data.</text>
</comment>
<dbReference type="InterPro" id="IPR003758">
    <property type="entry name" value="LpxK"/>
</dbReference>
<sequence length="385" mass="43499">MEKLRIVVKEIAYAQDYTKLSTLHQSLIPILSLASSLYKVVLSIRHYLYHLGFFSKHRFPVPVISVGNLTWGGNGKTPMVEFIASWLADSGISPLILTRGYAGGDEARMLTRHLRGKSVKIGVGANRAATAACFLKRHGHLDPRDYLVEGNWHEQKEGSRINSRKIGVVVLDDGMQHWSLKRDIEIVMVNGLTPWGNHQILPLGPLREPLKALRRADVIVVHHANLVLNSFAQVSEHNLRDIKLMVQEVKKSLPIFFTRMSPLHFFEVGNMNTRIPLDIICNGVVLCVSAIGSANAFVQGMEKDIEMIRMKLKELEDKFGSMPVVVMTEKDYDRDPEILRHLSPYKVMVLCSELQIIPCRCNGEDDFKKLLKEMVEVKFLGANQN</sequence>